<dbReference type="GO" id="GO:0003755">
    <property type="term" value="F:peptidyl-prolyl cis-trans isomerase activity"/>
    <property type="evidence" value="ECO:0007669"/>
    <property type="project" value="UniProtKB-KW"/>
</dbReference>
<accession>A0A2H0TF71</accession>
<dbReference type="SUPFAM" id="SSF109998">
    <property type="entry name" value="Triger factor/SurA peptide-binding domain-like"/>
    <property type="match status" value="1"/>
</dbReference>
<dbReference type="InterPro" id="IPR008881">
    <property type="entry name" value="Trigger_fac_ribosome-bd_bac"/>
</dbReference>
<evidence type="ECO:0000256" key="6">
    <source>
        <dbReference type="ARBA" id="ARBA00023110"/>
    </source>
</evidence>
<feature type="region of interest" description="Disordered" evidence="10">
    <location>
        <begin position="157"/>
        <end position="191"/>
    </location>
</feature>
<dbReference type="Gene3D" id="3.30.70.1050">
    <property type="entry name" value="Trigger factor ribosome-binding domain"/>
    <property type="match status" value="1"/>
</dbReference>
<dbReference type="Proteomes" id="UP000229383">
    <property type="component" value="Unassembled WGS sequence"/>
</dbReference>
<evidence type="ECO:0000256" key="9">
    <source>
        <dbReference type="ARBA" id="ARBA00029986"/>
    </source>
</evidence>
<sequence>MSILNIEIKKLPQSQVEILCEVSADEFESAYDKAVKEFNKKTNLSGFRPGHTPEKILIEKIGEEVIMERAVHLCIEKAYPEILKENKIDAVGRPQASITKIARNNPLGIKIITSVMPEIKLPEDYKSIVKEVMVKKEIVVVEDKEVEESLEYLRKSKERKKDAGPRQDPSSQENLAEPAPKPDPSPELNDEFAQSFGNFKTLDDLKSALRDNIKMDKEVKAREKKRVEVLEALSKKIKILIPEVFLENEKEKMIAELRSSIENMGMKWDNYLEHVKKSEEELKKGWDKEAENRVYYGFILREVADQEKLEPTEEEIEAHTHQILSTYPSSESAKIDRKKLKDYAYGILRNEKVFQLFESFSS</sequence>
<dbReference type="Gene3D" id="1.10.3120.10">
    <property type="entry name" value="Trigger factor, C-terminal domain"/>
    <property type="match status" value="1"/>
</dbReference>
<dbReference type="InterPro" id="IPR027304">
    <property type="entry name" value="Trigger_fact/SurA_dom_sf"/>
</dbReference>
<dbReference type="InterPro" id="IPR008880">
    <property type="entry name" value="Trigger_fac_C"/>
</dbReference>
<dbReference type="GO" id="GO:0044183">
    <property type="term" value="F:protein folding chaperone"/>
    <property type="evidence" value="ECO:0007669"/>
    <property type="project" value="TreeGrafter"/>
</dbReference>
<dbReference type="PANTHER" id="PTHR30560:SF3">
    <property type="entry name" value="TRIGGER FACTOR-LIKE PROTEIN TIG, CHLOROPLASTIC"/>
    <property type="match status" value="1"/>
</dbReference>
<keyword evidence="6" id="KW-0697">Rotamase</keyword>
<protein>
    <recommendedName>
        <fullName evidence="5">Trigger factor</fullName>
        <ecNumber evidence="4">5.2.1.8</ecNumber>
    </recommendedName>
    <alternativeName>
        <fullName evidence="9">PPIase</fullName>
    </alternativeName>
</protein>
<dbReference type="InterPro" id="IPR036611">
    <property type="entry name" value="Trigger_fac_ribosome-bd_sf"/>
</dbReference>
<feature type="domain" description="Trigger factor C-terminal" evidence="12">
    <location>
        <begin position="201"/>
        <end position="336"/>
    </location>
</feature>
<dbReference type="GO" id="GO:0043335">
    <property type="term" value="P:protein unfolding"/>
    <property type="evidence" value="ECO:0007669"/>
    <property type="project" value="TreeGrafter"/>
</dbReference>
<dbReference type="EMBL" id="PFCN01000033">
    <property type="protein sequence ID" value="PIR70196.1"/>
    <property type="molecule type" value="Genomic_DNA"/>
</dbReference>
<evidence type="ECO:0000259" key="11">
    <source>
        <dbReference type="Pfam" id="PF05697"/>
    </source>
</evidence>
<evidence type="ECO:0000256" key="3">
    <source>
        <dbReference type="ARBA" id="ARBA00005464"/>
    </source>
</evidence>
<dbReference type="GO" id="GO:0005737">
    <property type="term" value="C:cytoplasm"/>
    <property type="evidence" value="ECO:0007669"/>
    <property type="project" value="UniProtKB-SubCell"/>
</dbReference>
<comment type="catalytic activity">
    <reaction evidence="1">
        <text>[protein]-peptidylproline (omega=180) = [protein]-peptidylproline (omega=0)</text>
        <dbReference type="Rhea" id="RHEA:16237"/>
        <dbReference type="Rhea" id="RHEA-COMP:10747"/>
        <dbReference type="Rhea" id="RHEA-COMP:10748"/>
        <dbReference type="ChEBI" id="CHEBI:83833"/>
        <dbReference type="ChEBI" id="CHEBI:83834"/>
        <dbReference type="EC" id="5.2.1.8"/>
    </reaction>
</comment>
<name>A0A2H0TF71_9BACT</name>
<evidence type="ECO:0000256" key="1">
    <source>
        <dbReference type="ARBA" id="ARBA00000971"/>
    </source>
</evidence>
<dbReference type="Pfam" id="PF05698">
    <property type="entry name" value="Trigger_C"/>
    <property type="match status" value="1"/>
</dbReference>
<evidence type="ECO:0000256" key="8">
    <source>
        <dbReference type="ARBA" id="ARBA00023235"/>
    </source>
</evidence>
<dbReference type="AlphaFoldDB" id="A0A2H0TF71"/>
<dbReference type="GO" id="GO:0043022">
    <property type="term" value="F:ribosome binding"/>
    <property type="evidence" value="ECO:0007669"/>
    <property type="project" value="TreeGrafter"/>
</dbReference>
<proteinExistence type="inferred from homology"/>
<comment type="subcellular location">
    <subcellularLocation>
        <location evidence="2">Cytoplasm</location>
    </subcellularLocation>
</comment>
<dbReference type="InterPro" id="IPR005215">
    <property type="entry name" value="Trig_fac"/>
</dbReference>
<organism evidence="13 14">
    <name type="scientific">Candidatus Niyogibacteria bacterium CG10_big_fil_rev_8_21_14_0_10_42_19</name>
    <dbReference type="NCBI Taxonomy" id="1974725"/>
    <lineage>
        <taxon>Bacteria</taxon>
        <taxon>Candidatus Niyogiibacteriota</taxon>
    </lineage>
</organism>
<dbReference type="SUPFAM" id="SSF102735">
    <property type="entry name" value="Trigger factor ribosome-binding domain"/>
    <property type="match status" value="1"/>
</dbReference>
<dbReference type="InterPro" id="IPR037041">
    <property type="entry name" value="Trigger_fac_C_sf"/>
</dbReference>
<dbReference type="GO" id="GO:0015031">
    <property type="term" value="P:protein transport"/>
    <property type="evidence" value="ECO:0007669"/>
    <property type="project" value="InterPro"/>
</dbReference>
<evidence type="ECO:0000313" key="13">
    <source>
        <dbReference type="EMBL" id="PIR70196.1"/>
    </source>
</evidence>
<reference evidence="14" key="1">
    <citation type="submission" date="2017-09" db="EMBL/GenBank/DDBJ databases">
        <title>Depth-based differentiation of microbial function through sediment-hosted aquifers and enrichment of novel symbionts in the deep terrestrial subsurface.</title>
        <authorList>
            <person name="Probst A.J."/>
            <person name="Ladd B."/>
            <person name="Jarett J.K."/>
            <person name="Geller-Mcgrath D.E."/>
            <person name="Sieber C.M.K."/>
            <person name="Emerson J.B."/>
            <person name="Anantharaman K."/>
            <person name="Thomas B.C."/>
            <person name="Malmstrom R."/>
            <person name="Stieglmeier M."/>
            <person name="Klingl A."/>
            <person name="Woyke T."/>
            <person name="Ryan C.M."/>
            <person name="Banfield J.F."/>
        </authorList>
    </citation>
    <scope>NUCLEOTIDE SEQUENCE [LARGE SCALE GENOMIC DNA]</scope>
</reference>
<evidence type="ECO:0000256" key="4">
    <source>
        <dbReference type="ARBA" id="ARBA00013194"/>
    </source>
</evidence>
<dbReference type="GO" id="GO:0051083">
    <property type="term" value="P:'de novo' cotranslational protein folding"/>
    <property type="evidence" value="ECO:0007669"/>
    <property type="project" value="TreeGrafter"/>
</dbReference>
<keyword evidence="8" id="KW-0413">Isomerase</keyword>
<evidence type="ECO:0000256" key="5">
    <source>
        <dbReference type="ARBA" id="ARBA00016902"/>
    </source>
</evidence>
<evidence type="ECO:0000256" key="7">
    <source>
        <dbReference type="ARBA" id="ARBA00023186"/>
    </source>
</evidence>
<dbReference type="Pfam" id="PF05697">
    <property type="entry name" value="Trigger_N"/>
    <property type="match status" value="1"/>
</dbReference>
<evidence type="ECO:0000313" key="14">
    <source>
        <dbReference type="Proteomes" id="UP000229383"/>
    </source>
</evidence>
<evidence type="ECO:0000259" key="12">
    <source>
        <dbReference type="Pfam" id="PF05698"/>
    </source>
</evidence>
<evidence type="ECO:0000256" key="10">
    <source>
        <dbReference type="SAM" id="MobiDB-lite"/>
    </source>
</evidence>
<keyword evidence="7" id="KW-0143">Chaperone</keyword>
<comment type="similarity">
    <text evidence="3">Belongs to the FKBP-type PPIase family. Tig subfamily.</text>
</comment>
<gene>
    <name evidence="13" type="ORF">COU46_02925</name>
</gene>
<comment type="caution">
    <text evidence="13">The sequence shown here is derived from an EMBL/GenBank/DDBJ whole genome shotgun (WGS) entry which is preliminary data.</text>
</comment>
<dbReference type="EC" id="5.2.1.8" evidence="4"/>
<dbReference type="PANTHER" id="PTHR30560">
    <property type="entry name" value="TRIGGER FACTOR CHAPERONE AND PEPTIDYL-PROLYL CIS/TRANS ISOMERASE"/>
    <property type="match status" value="1"/>
</dbReference>
<feature type="domain" description="Trigger factor ribosome-binding bacterial" evidence="11">
    <location>
        <begin position="5"/>
        <end position="152"/>
    </location>
</feature>
<evidence type="ECO:0000256" key="2">
    <source>
        <dbReference type="ARBA" id="ARBA00004496"/>
    </source>
</evidence>